<dbReference type="Pfam" id="PF00149">
    <property type="entry name" value="Metallophos"/>
    <property type="match status" value="1"/>
</dbReference>
<evidence type="ECO:0000313" key="2">
    <source>
        <dbReference type="EMBL" id="MWV44315.1"/>
    </source>
</evidence>
<organism evidence="2 3">
    <name type="scientific">Paenibacillus dendrobii</name>
    <dbReference type="NCBI Taxonomy" id="2691084"/>
    <lineage>
        <taxon>Bacteria</taxon>
        <taxon>Bacillati</taxon>
        <taxon>Bacillota</taxon>
        <taxon>Bacilli</taxon>
        <taxon>Bacillales</taxon>
        <taxon>Paenibacillaceae</taxon>
        <taxon>Paenibacillus</taxon>
    </lineage>
</organism>
<feature type="domain" description="Calcineurin-like phosphoesterase" evidence="1">
    <location>
        <begin position="3"/>
        <end position="188"/>
    </location>
</feature>
<dbReference type="GO" id="GO:0005737">
    <property type="term" value="C:cytoplasm"/>
    <property type="evidence" value="ECO:0007669"/>
    <property type="project" value="TreeGrafter"/>
</dbReference>
<accession>A0A7X3LHK6</accession>
<keyword evidence="3" id="KW-1185">Reference proteome</keyword>
<dbReference type="PANTHER" id="PTHR42850">
    <property type="entry name" value="METALLOPHOSPHOESTERASE"/>
    <property type="match status" value="1"/>
</dbReference>
<dbReference type="InterPro" id="IPR050126">
    <property type="entry name" value="Ap4A_hydrolase"/>
</dbReference>
<dbReference type="RefSeq" id="WP_160497744.1">
    <property type="nucleotide sequence ID" value="NZ_WUBI01000001.1"/>
</dbReference>
<reference evidence="2 3" key="1">
    <citation type="submission" date="2019-12" db="EMBL/GenBank/DDBJ databases">
        <title>Paenibacillus sp. nov., an endophytic bacterium isolated from the stem of Dendrobium.</title>
        <authorList>
            <person name="Zhao R."/>
        </authorList>
    </citation>
    <scope>NUCLEOTIDE SEQUENCE [LARGE SCALE GENOMIC DNA]</scope>
    <source>
        <strain evidence="2 3">HJL G12</strain>
    </source>
</reference>
<sequence>MKRIILISDIHGCIDEFNLMLKTVHYDSNLDQLILLGDYVDRGPRCKEVVERVIELVRNHHVIALKGNHDQRLVDLVRTPDEKIKSKFLEHGGLQTILSYNSEEDKGILEQDIHKFIAHMQENYEDHVEFLSTLPLYHEDEHHIYVHAGINPAYVHWKEQTEYDFMYIKDEFIYSPFDLGKKVVFGHTKTVDIHDQAHIWFDQDKIAIDGGCAYGLQLNALIFENGEYRTEYVSKMK</sequence>
<name>A0A7X3LHK6_9BACL</name>
<dbReference type="PANTHER" id="PTHR42850:SF4">
    <property type="entry name" value="ZINC-DEPENDENT ENDOPOLYPHOSPHATASE"/>
    <property type="match status" value="1"/>
</dbReference>
<evidence type="ECO:0000259" key="1">
    <source>
        <dbReference type="Pfam" id="PF00149"/>
    </source>
</evidence>
<dbReference type="AlphaFoldDB" id="A0A7X3LHK6"/>
<dbReference type="InterPro" id="IPR029052">
    <property type="entry name" value="Metallo-depent_PP-like"/>
</dbReference>
<dbReference type="GO" id="GO:0016791">
    <property type="term" value="F:phosphatase activity"/>
    <property type="evidence" value="ECO:0007669"/>
    <property type="project" value="TreeGrafter"/>
</dbReference>
<dbReference type="InterPro" id="IPR004843">
    <property type="entry name" value="Calcineurin-like_PHP"/>
</dbReference>
<dbReference type="GO" id="GO:0110154">
    <property type="term" value="P:RNA decapping"/>
    <property type="evidence" value="ECO:0007669"/>
    <property type="project" value="TreeGrafter"/>
</dbReference>
<dbReference type="SUPFAM" id="SSF56300">
    <property type="entry name" value="Metallo-dependent phosphatases"/>
    <property type="match status" value="1"/>
</dbReference>
<comment type="caution">
    <text evidence="2">The sequence shown here is derived from an EMBL/GenBank/DDBJ whole genome shotgun (WGS) entry which is preliminary data.</text>
</comment>
<protein>
    <submittedName>
        <fullName evidence="2">Serine/threonine protein phosphatase</fullName>
    </submittedName>
</protein>
<gene>
    <name evidence="2" type="ORF">GRF59_11805</name>
</gene>
<dbReference type="GO" id="GO:0008803">
    <property type="term" value="F:bis(5'-nucleosyl)-tetraphosphatase (symmetrical) activity"/>
    <property type="evidence" value="ECO:0007669"/>
    <property type="project" value="TreeGrafter"/>
</dbReference>
<dbReference type="Proteomes" id="UP000460318">
    <property type="component" value="Unassembled WGS sequence"/>
</dbReference>
<dbReference type="Gene3D" id="3.60.21.10">
    <property type="match status" value="1"/>
</dbReference>
<evidence type="ECO:0000313" key="3">
    <source>
        <dbReference type="Proteomes" id="UP000460318"/>
    </source>
</evidence>
<dbReference type="EMBL" id="WUBI01000001">
    <property type="protein sequence ID" value="MWV44315.1"/>
    <property type="molecule type" value="Genomic_DNA"/>
</dbReference>
<proteinExistence type="predicted"/>